<dbReference type="InterPro" id="IPR000187">
    <property type="entry name" value="CRF"/>
</dbReference>
<dbReference type="GO" id="GO:0005615">
    <property type="term" value="C:extracellular space"/>
    <property type="evidence" value="ECO:0007669"/>
    <property type="project" value="InterPro"/>
</dbReference>
<comment type="similarity">
    <text evidence="2">Belongs to the sauvagine/corticotropin-releasing factor/urotensin I family.</text>
</comment>
<evidence type="ECO:0000313" key="10">
    <source>
        <dbReference type="Ensembl" id="ENSGWIP00000022973.1"/>
    </source>
</evidence>
<reference evidence="10" key="1">
    <citation type="submission" date="2020-06" db="EMBL/GenBank/DDBJ databases">
        <authorList>
            <consortium name="Wellcome Sanger Institute Data Sharing"/>
        </authorList>
    </citation>
    <scope>NUCLEOTIDE SEQUENCE [LARGE SCALE GENOMIC DNA]</scope>
</reference>
<dbReference type="Pfam" id="PF00473">
    <property type="entry name" value="CRF"/>
    <property type="match status" value="1"/>
</dbReference>
<evidence type="ECO:0000256" key="2">
    <source>
        <dbReference type="ARBA" id="ARBA00009287"/>
    </source>
</evidence>
<evidence type="ECO:0000256" key="6">
    <source>
        <dbReference type="ARBA" id="ARBA00022729"/>
    </source>
</evidence>
<dbReference type="GO" id="GO:0007586">
    <property type="term" value="P:digestion"/>
    <property type="evidence" value="ECO:0007669"/>
    <property type="project" value="InterPro"/>
</dbReference>
<dbReference type="GO" id="GO:0031669">
    <property type="term" value="P:cellular response to nutrient levels"/>
    <property type="evidence" value="ECO:0007669"/>
    <property type="project" value="TreeGrafter"/>
</dbReference>
<evidence type="ECO:0000256" key="4">
    <source>
        <dbReference type="ARBA" id="ARBA00022525"/>
    </source>
</evidence>
<protein>
    <submittedName>
        <fullName evidence="10">Urocortin-3-like</fullName>
    </submittedName>
</protein>
<dbReference type="InterPro" id="IPR024270">
    <property type="entry name" value="Urocortin_II/III"/>
</dbReference>
<evidence type="ECO:0000256" key="7">
    <source>
        <dbReference type="ARBA" id="ARBA00025160"/>
    </source>
</evidence>
<gene>
    <name evidence="10" type="primary">ucn3l</name>
</gene>
<evidence type="ECO:0000256" key="5">
    <source>
        <dbReference type="ARBA" id="ARBA00022702"/>
    </source>
</evidence>
<dbReference type="GO" id="GO:0051431">
    <property type="term" value="F:corticotropin-releasing hormone receptor 2 binding"/>
    <property type="evidence" value="ECO:0007669"/>
    <property type="project" value="InterPro"/>
</dbReference>
<feature type="domain" description="Corticotropin-releasing factor" evidence="9">
    <location>
        <begin position="163"/>
        <end position="197"/>
    </location>
</feature>
<name>A0A8C5ELY0_GOUWI</name>
<keyword evidence="6" id="KW-0732">Signal</keyword>
<keyword evidence="11" id="KW-1185">Reference proteome</keyword>
<dbReference type="Proteomes" id="UP000694680">
    <property type="component" value="Chromosome 6"/>
</dbReference>
<dbReference type="GO" id="GO:0009755">
    <property type="term" value="P:hormone-mediated signaling pathway"/>
    <property type="evidence" value="ECO:0007669"/>
    <property type="project" value="TreeGrafter"/>
</dbReference>
<dbReference type="Ensembl" id="ENSGWIT00000025173.1">
    <property type="protein sequence ID" value="ENSGWIP00000022973.1"/>
    <property type="gene ID" value="ENSGWIG00000012295.1"/>
</dbReference>
<reference evidence="10" key="3">
    <citation type="submission" date="2025-09" db="UniProtKB">
        <authorList>
            <consortium name="Ensembl"/>
        </authorList>
    </citation>
    <scope>IDENTIFICATION</scope>
</reference>
<evidence type="ECO:0000259" key="9">
    <source>
        <dbReference type="Pfam" id="PF00473"/>
    </source>
</evidence>
<evidence type="ECO:0000256" key="8">
    <source>
        <dbReference type="SAM" id="MobiDB-lite"/>
    </source>
</evidence>
<evidence type="ECO:0000256" key="3">
    <source>
        <dbReference type="ARBA" id="ARBA00011328"/>
    </source>
</evidence>
<dbReference type="GO" id="GO:0005179">
    <property type="term" value="F:hormone activity"/>
    <property type="evidence" value="ECO:0007669"/>
    <property type="project" value="UniProtKB-KW"/>
</dbReference>
<evidence type="ECO:0000313" key="11">
    <source>
        <dbReference type="Proteomes" id="UP000694680"/>
    </source>
</evidence>
<comment type="subcellular location">
    <subcellularLocation>
        <location evidence="1">Secreted</location>
    </subcellularLocation>
</comment>
<comment type="function">
    <text evidence="7">Suppresses food intake, delays gastric emptying and decreases heat-induced edema. Might represent an endogenous ligand for maintaining homeostasis after stress.</text>
</comment>
<dbReference type="GO" id="GO:0007189">
    <property type="term" value="P:adenylate cyclase-activating G protein-coupled receptor signaling pathway"/>
    <property type="evidence" value="ECO:0007669"/>
    <property type="project" value="TreeGrafter"/>
</dbReference>
<evidence type="ECO:0000256" key="1">
    <source>
        <dbReference type="ARBA" id="ARBA00004613"/>
    </source>
</evidence>
<keyword evidence="5" id="KW-0372">Hormone</keyword>
<dbReference type="PANTHER" id="PTHR17575:SF1">
    <property type="entry name" value="UROCORTIN-3"/>
    <property type="match status" value="1"/>
</dbReference>
<dbReference type="PANTHER" id="PTHR17575">
    <property type="entry name" value="UROCORTIN-2 AND 3"/>
    <property type="match status" value="1"/>
</dbReference>
<dbReference type="AlphaFoldDB" id="A0A8C5ELY0"/>
<comment type="subunit">
    <text evidence="3">Binds with high affinity to CRF receptors 2-alpha and 2-beta.</text>
</comment>
<organism evidence="10 11">
    <name type="scientific">Gouania willdenowi</name>
    <name type="common">Blunt-snouted clingfish</name>
    <name type="synonym">Lepadogaster willdenowi</name>
    <dbReference type="NCBI Taxonomy" id="441366"/>
    <lineage>
        <taxon>Eukaryota</taxon>
        <taxon>Metazoa</taxon>
        <taxon>Chordata</taxon>
        <taxon>Craniata</taxon>
        <taxon>Vertebrata</taxon>
        <taxon>Euteleostomi</taxon>
        <taxon>Actinopterygii</taxon>
        <taxon>Neopterygii</taxon>
        <taxon>Teleostei</taxon>
        <taxon>Neoteleostei</taxon>
        <taxon>Acanthomorphata</taxon>
        <taxon>Ovalentaria</taxon>
        <taxon>Blenniimorphae</taxon>
        <taxon>Blenniiformes</taxon>
        <taxon>Gobiesocoidei</taxon>
        <taxon>Gobiesocidae</taxon>
        <taxon>Gobiesocinae</taxon>
        <taxon>Gouania</taxon>
    </lineage>
</organism>
<reference evidence="10" key="2">
    <citation type="submission" date="2025-08" db="UniProtKB">
        <authorList>
            <consortium name="Ensembl"/>
        </authorList>
    </citation>
    <scope>IDENTIFICATION</scope>
</reference>
<accession>A0A8C5ELY0</accession>
<proteinExistence type="inferred from homology"/>
<keyword evidence="4" id="KW-0964">Secreted</keyword>
<feature type="region of interest" description="Disordered" evidence="8">
    <location>
        <begin position="115"/>
        <end position="135"/>
    </location>
</feature>
<sequence length="203" mass="22929">MDWRRAHMHTHFGIVFQDFFIRASTESFICEEKFHLSFPWVIPARWTRSEDSMLKTLLLLSVLCAPSSSWCLRLYQSGSDLLCFQPTTAALHGAENDPGPSSVEGWGSLPEYPISSSSSYPESSRERRTSSPSSYRFLSHTKLRGQMLPNSSSSRADRRSRLTLSLDVPTNIMNVLFDVAKAQNMRAKAAQNARVLALIGRRK</sequence>